<evidence type="ECO:0000256" key="1">
    <source>
        <dbReference type="SAM" id="Phobius"/>
    </source>
</evidence>
<reference evidence="2 3" key="1">
    <citation type="submission" date="2019-10" db="EMBL/GenBank/DDBJ databases">
        <title>Complete genome sequence of bacteriophage vB_RLeM_RL38JI.</title>
        <authorList>
            <person name="Gunathilake D."/>
            <person name="Bhat S."/>
            <person name="Yost C.K."/>
            <person name="Hynes M.F."/>
        </authorList>
    </citation>
    <scope>NUCLEOTIDE SEQUENCE [LARGE SCALE GENOMIC DNA]</scope>
</reference>
<dbReference type="EMBL" id="MN549360">
    <property type="protein sequence ID" value="QGZ14066.1"/>
    <property type="molecule type" value="Genomic_DNA"/>
</dbReference>
<name>A0A6B9JD13_9CAUD</name>
<evidence type="ECO:0000313" key="3">
    <source>
        <dbReference type="Proteomes" id="UP000436513"/>
    </source>
</evidence>
<dbReference type="Proteomes" id="UP000436513">
    <property type="component" value="Segment"/>
</dbReference>
<feature type="transmembrane region" description="Helical" evidence="1">
    <location>
        <begin position="12"/>
        <end position="35"/>
    </location>
</feature>
<protein>
    <submittedName>
        <fullName evidence="2">Uncharacterized protein</fullName>
    </submittedName>
</protein>
<keyword evidence="1" id="KW-1133">Transmembrane helix</keyword>
<keyword evidence="3" id="KW-1185">Reference proteome</keyword>
<organism evidence="2 3">
    <name type="scientific">Rhizobium phage RL38J1</name>
    <dbReference type="NCBI Taxonomy" id="2663232"/>
    <lineage>
        <taxon>Viruses</taxon>
        <taxon>Duplodnaviria</taxon>
        <taxon>Heunggongvirae</taxon>
        <taxon>Uroviricota</taxon>
        <taxon>Caudoviricetes</taxon>
        <taxon>Pootjesviridae</taxon>
        <taxon>Innesvirus</taxon>
        <taxon>Innesvirus RL38J1</taxon>
    </lineage>
</organism>
<proteinExistence type="predicted"/>
<accession>A0A6B9JD13</accession>
<keyword evidence="1" id="KW-0812">Transmembrane</keyword>
<evidence type="ECO:0000313" key="2">
    <source>
        <dbReference type="EMBL" id="QGZ14066.1"/>
    </source>
</evidence>
<keyword evidence="1" id="KW-0472">Membrane</keyword>
<gene>
    <name evidence="2" type="ORF">RL38J1_172</name>
</gene>
<sequence length="69" mass="8394">MKTFLKNRAEDAIELFFLMQVLLILSPLFFIEWVFSKIGDRAYLWFLENVSLRIEDSRYFQFIATHGWK</sequence>